<name>A0A380BBX7_SPOPA</name>
<keyword evidence="1" id="KW-0812">Transmembrane</keyword>
<evidence type="ECO:0000256" key="1">
    <source>
        <dbReference type="SAM" id="Phobius"/>
    </source>
</evidence>
<gene>
    <name evidence="2" type="ORF">NCTC4822_00259</name>
</gene>
<keyword evidence="3" id="KW-1185">Reference proteome</keyword>
<reference evidence="2 3" key="1">
    <citation type="submission" date="2018-06" db="EMBL/GenBank/DDBJ databases">
        <authorList>
            <consortium name="Pathogen Informatics"/>
            <person name="Doyle S."/>
        </authorList>
    </citation>
    <scope>NUCLEOTIDE SEQUENCE [LARGE SCALE GENOMIC DNA]</scope>
    <source>
        <strain evidence="3">ATCC 11859 / DSM 33 / NCIB 8841 / NCTC 4822</strain>
    </source>
</reference>
<evidence type="ECO:0000313" key="3">
    <source>
        <dbReference type="Proteomes" id="UP000254519"/>
    </source>
</evidence>
<dbReference type="OrthoDB" id="2439543at2"/>
<dbReference type="Proteomes" id="UP000254519">
    <property type="component" value="Unassembled WGS sequence"/>
</dbReference>
<dbReference type="AlphaFoldDB" id="A0A380BBX7"/>
<proteinExistence type="predicted"/>
<protein>
    <submittedName>
        <fullName evidence="2">Uncharacterized protein</fullName>
    </submittedName>
</protein>
<dbReference type="EMBL" id="UGYZ01000002">
    <property type="protein sequence ID" value="SUI98803.1"/>
    <property type="molecule type" value="Genomic_DNA"/>
</dbReference>
<organism evidence="2 3">
    <name type="scientific">Sporosarcina pasteurii</name>
    <name type="common">Bacillus pasteurii</name>
    <dbReference type="NCBI Taxonomy" id="1474"/>
    <lineage>
        <taxon>Bacteria</taxon>
        <taxon>Bacillati</taxon>
        <taxon>Bacillota</taxon>
        <taxon>Bacilli</taxon>
        <taxon>Bacillales</taxon>
        <taxon>Caryophanaceae</taxon>
        <taxon>Sporosarcina</taxon>
    </lineage>
</organism>
<feature type="transmembrane region" description="Helical" evidence="1">
    <location>
        <begin position="12"/>
        <end position="36"/>
    </location>
</feature>
<dbReference type="RefSeq" id="WP_115359783.1">
    <property type="nucleotide sequence ID" value="NZ_CP038012.1"/>
</dbReference>
<keyword evidence="1" id="KW-1133">Transmembrane helix</keyword>
<sequence length="60" mass="6405">MDTKSRNDYSVVWSVIAILIAVASIAYCFSAVVAVVEHGWGRTTQMISYIARIIGGGLGS</sequence>
<keyword evidence="1" id="KW-0472">Membrane</keyword>
<evidence type="ECO:0000313" key="2">
    <source>
        <dbReference type="EMBL" id="SUI98803.1"/>
    </source>
</evidence>
<accession>A0A380BBX7</accession>